<evidence type="ECO:0000256" key="1">
    <source>
        <dbReference type="ARBA" id="ARBA00004141"/>
    </source>
</evidence>
<evidence type="ECO:0000256" key="4">
    <source>
        <dbReference type="ARBA" id="ARBA00023136"/>
    </source>
</evidence>
<keyword evidence="4 6" id="KW-0472">Membrane</keyword>
<dbReference type="EMBL" id="ML995544">
    <property type="protein sequence ID" value="KAF2135920.1"/>
    <property type="molecule type" value="Genomic_DNA"/>
</dbReference>
<gene>
    <name evidence="7" type="ORF">K452DRAFT_303196</name>
</gene>
<protein>
    <submittedName>
        <fullName evidence="7">Uncharacterized protein</fullName>
    </submittedName>
</protein>
<dbReference type="OrthoDB" id="5546837at2759"/>
<dbReference type="Proteomes" id="UP000799438">
    <property type="component" value="Unassembled WGS sequence"/>
</dbReference>
<feature type="transmembrane region" description="Helical" evidence="6">
    <location>
        <begin position="161"/>
        <end position="181"/>
    </location>
</feature>
<evidence type="ECO:0000256" key="5">
    <source>
        <dbReference type="SAM" id="MobiDB-lite"/>
    </source>
</evidence>
<dbReference type="GeneID" id="54300193"/>
<accession>A0A6A6AW38</accession>
<evidence type="ECO:0000256" key="3">
    <source>
        <dbReference type="ARBA" id="ARBA00022989"/>
    </source>
</evidence>
<reference evidence="7" key="1">
    <citation type="journal article" date="2020" name="Stud. Mycol.">
        <title>101 Dothideomycetes genomes: a test case for predicting lifestyles and emergence of pathogens.</title>
        <authorList>
            <person name="Haridas S."/>
            <person name="Albert R."/>
            <person name="Binder M."/>
            <person name="Bloem J."/>
            <person name="Labutti K."/>
            <person name="Salamov A."/>
            <person name="Andreopoulos B."/>
            <person name="Baker S."/>
            <person name="Barry K."/>
            <person name="Bills G."/>
            <person name="Bluhm B."/>
            <person name="Cannon C."/>
            <person name="Castanera R."/>
            <person name="Culley D."/>
            <person name="Daum C."/>
            <person name="Ezra D."/>
            <person name="Gonzalez J."/>
            <person name="Henrissat B."/>
            <person name="Kuo A."/>
            <person name="Liang C."/>
            <person name="Lipzen A."/>
            <person name="Lutzoni F."/>
            <person name="Magnuson J."/>
            <person name="Mondo S."/>
            <person name="Nolan M."/>
            <person name="Ohm R."/>
            <person name="Pangilinan J."/>
            <person name="Park H.-J."/>
            <person name="Ramirez L."/>
            <person name="Alfaro M."/>
            <person name="Sun H."/>
            <person name="Tritt A."/>
            <person name="Yoshinaga Y."/>
            <person name="Zwiers L.-H."/>
            <person name="Turgeon B."/>
            <person name="Goodwin S."/>
            <person name="Spatafora J."/>
            <person name="Crous P."/>
            <person name="Grigoriev I."/>
        </authorList>
    </citation>
    <scope>NUCLEOTIDE SEQUENCE</scope>
    <source>
        <strain evidence="7">CBS 121167</strain>
    </source>
</reference>
<feature type="transmembrane region" description="Helical" evidence="6">
    <location>
        <begin position="187"/>
        <end position="205"/>
    </location>
</feature>
<dbReference type="RefSeq" id="XP_033391638.1">
    <property type="nucleotide sequence ID" value="XM_033542696.1"/>
</dbReference>
<sequence>MDFAPYQDAPETHRAVSGGNGAPNTTGSASPPLRSPPLRSPPLRSPPPRSPPAFAKPVRSASAIGTSALYSPSPSGMGMGGSGSYFPPTHARDLESGSGSGSGNGWNGLRVGGGAGVRQDMDLFETRLGLRMDYEACLAYLLLPPAGGVLLLVLEHRSDYVRFHAWQSSLLFAFLFVVHVILSWSSFLSWTLLLCDLCLIGYLTFRAYRDASTLDRCEVPFFGPLASSILDDE</sequence>
<keyword evidence="3 6" id="KW-1133">Transmembrane helix</keyword>
<feature type="transmembrane region" description="Helical" evidence="6">
    <location>
        <begin position="138"/>
        <end position="154"/>
    </location>
</feature>
<comment type="subcellular location">
    <subcellularLocation>
        <location evidence="1">Membrane</location>
        <topology evidence="1">Multi-pass membrane protein</topology>
    </subcellularLocation>
</comment>
<feature type="region of interest" description="Disordered" evidence="5">
    <location>
        <begin position="1"/>
        <end position="59"/>
    </location>
</feature>
<feature type="compositionally biased region" description="Pro residues" evidence="5">
    <location>
        <begin position="33"/>
        <end position="51"/>
    </location>
</feature>
<dbReference type="GO" id="GO:0016020">
    <property type="term" value="C:membrane"/>
    <property type="evidence" value="ECO:0007669"/>
    <property type="project" value="UniProtKB-SubCell"/>
</dbReference>
<organism evidence="7 8">
    <name type="scientific">Aplosporella prunicola CBS 121167</name>
    <dbReference type="NCBI Taxonomy" id="1176127"/>
    <lineage>
        <taxon>Eukaryota</taxon>
        <taxon>Fungi</taxon>
        <taxon>Dikarya</taxon>
        <taxon>Ascomycota</taxon>
        <taxon>Pezizomycotina</taxon>
        <taxon>Dothideomycetes</taxon>
        <taxon>Dothideomycetes incertae sedis</taxon>
        <taxon>Botryosphaeriales</taxon>
        <taxon>Aplosporellaceae</taxon>
        <taxon>Aplosporella</taxon>
    </lineage>
</organism>
<dbReference type="PANTHER" id="PTHR36460:SF1">
    <property type="entry name" value="UPF0132 DOMAIN PROTEIN (AFU_ORTHOLOGUE AFUA_3G10255)"/>
    <property type="match status" value="1"/>
</dbReference>
<evidence type="ECO:0000256" key="2">
    <source>
        <dbReference type="ARBA" id="ARBA00022692"/>
    </source>
</evidence>
<evidence type="ECO:0000313" key="8">
    <source>
        <dbReference type="Proteomes" id="UP000799438"/>
    </source>
</evidence>
<dbReference type="PANTHER" id="PTHR36460">
    <property type="entry name" value="UPF0132 DOMAIN PROTEIN (AFU_ORTHOLOGUE AFUA_3G10255)"/>
    <property type="match status" value="1"/>
</dbReference>
<feature type="region of interest" description="Disordered" evidence="5">
    <location>
        <begin position="80"/>
        <end position="105"/>
    </location>
</feature>
<dbReference type="AlphaFoldDB" id="A0A6A6AW38"/>
<evidence type="ECO:0000256" key="6">
    <source>
        <dbReference type="SAM" id="Phobius"/>
    </source>
</evidence>
<keyword evidence="2 6" id="KW-0812">Transmembrane</keyword>
<name>A0A6A6AW38_9PEZI</name>
<proteinExistence type="predicted"/>
<evidence type="ECO:0000313" key="7">
    <source>
        <dbReference type="EMBL" id="KAF2135920.1"/>
    </source>
</evidence>
<keyword evidence="8" id="KW-1185">Reference proteome</keyword>